<dbReference type="PANTHER" id="PTHR43861">
    <property type="entry name" value="TRANS-ACONITATE 2-METHYLTRANSFERASE-RELATED"/>
    <property type="match status" value="1"/>
</dbReference>
<proteinExistence type="predicted"/>
<dbReference type="Gene3D" id="3.40.50.150">
    <property type="entry name" value="Vaccinia Virus protein VP39"/>
    <property type="match status" value="1"/>
</dbReference>
<dbReference type="AlphaFoldDB" id="A0A7Y3SZ91"/>
<accession>A0A7Y3SZ91</accession>
<dbReference type="Proteomes" id="UP000531659">
    <property type="component" value="Unassembled WGS sequence"/>
</dbReference>
<sequence>MNSDFETYLENMKKPWRVMFYRVVWEQLSQITNSKILDFGSGLGITANHLAKSNDVVAIEPNVDMTEMRTCENSYQQIIGGIEQLKKQKDNTFDVVVCHNVFEYAKGRKDIFRELCRVLKPNGIISIVKHNHAGRIMQKAVFENNVDEAIALLNGGTANVMNFGKVDYYDINDVIEWIGDLDINIEKVLGIRTFFALHPNNEIRYDPIWQEKMFELEMKASDMDEYINISFYNHVLLKN</sequence>
<dbReference type="GO" id="GO:0032259">
    <property type="term" value="P:methylation"/>
    <property type="evidence" value="ECO:0007669"/>
    <property type="project" value="UniProtKB-KW"/>
</dbReference>
<evidence type="ECO:0000313" key="3">
    <source>
        <dbReference type="Proteomes" id="UP000531659"/>
    </source>
</evidence>
<dbReference type="GO" id="GO:0008757">
    <property type="term" value="F:S-adenosylmethionine-dependent methyltransferase activity"/>
    <property type="evidence" value="ECO:0007669"/>
    <property type="project" value="InterPro"/>
</dbReference>
<protein>
    <submittedName>
        <fullName evidence="2">Methyltransferase domain-containing protein</fullName>
    </submittedName>
</protein>
<keyword evidence="2" id="KW-0808">Transferase</keyword>
<feature type="domain" description="Methyltransferase type 11" evidence="1">
    <location>
        <begin position="37"/>
        <end position="126"/>
    </location>
</feature>
<dbReference type="CDD" id="cd02440">
    <property type="entry name" value="AdoMet_MTases"/>
    <property type="match status" value="1"/>
</dbReference>
<dbReference type="SUPFAM" id="SSF53335">
    <property type="entry name" value="S-adenosyl-L-methionine-dependent methyltransferases"/>
    <property type="match status" value="1"/>
</dbReference>
<evidence type="ECO:0000259" key="1">
    <source>
        <dbReference type="Pfam" id="PF08241"/>
    </source>
</evidence>
<organism evidence="2 3">
    <name type="scientific">Clostridium estertheticum</name>
    <dbReference type="NCBI Taxonomy" id="238834"/>
    <lineage>
        <taxon>Bacteria</taxon>
        <taxon>Bacillati</taxon>
        <taxon>Bacillota</taxon>
        <taxon>Clostridia</taxon>
        <taxon>Eubacteriales</taxon>
        <taxon>Clostridiaceae</taxon>
        <taxon>Clostridium</taxon>
    </lineage>
</organism>
<name>A0A7Y3SZ91_9CLOT</name>
<dbReference type="InterPro" id="IPR029063">
    <property type="entry name" value="SAM-dependent_MTases_sf"/>
</dbReference>
<comment type="caution">
    <text evidence="2">The sequence shown here is derived from an EMBL/GenBank/DDBJ whole genome shotgun (WGS) entry which is preliminary data.</text>
</comment>
<dbReference type="EMBL" id="JABEYB010000019">
    <property type="protein sequence ID" value="NNU78143.1"/>
    <property type="molecule type" value="Genomic_DNA"/>
</dbReference>
<dbReference type="InterPro" id="IPR013216">
    <property type="entry name" value="Methyltransf_11"/>
</dbReference>
<dbReference type="RefSeq" id="WP_171298732.1">
    <property type="nucleotide sequence ID" value="NZ_CP087098.1"/>
</dbReference>
<keyword evidence="2" id="KW-0489">Methyltransferase</keyword>
<dbReference type="Pfam" id="PF08241">
    <property type="entry name" value="Methyltransf_11"/>
    <property type="match status" value="1"/>
</dbReference>
<reference evidence="2 3" key="1">
    <citation type="submission" date="2020-05" db="EMBL/GenBank/DDBJ databases">
        <title>Complete genome of Clostridium estertheticum subspecies estertheticum, isolated from Vacuum packed lamb meat from New Zealand imported to Switzerland.</title>
        <authorList>
            <person name="Wambui J."/>
            <person name="Stevens M.J.A."/>
            <person name="Stephan R."/>
        </authorList>
    </citation>
    <scope>NUCLEOTIDE SEQUENCE [LARGE SCALE GENOMIC DNA]</scope>
    <source>
        <strain evidence="2 3">CEST001</strain>
    </source>
</reference>
<gene>
    <name evidence="2" type="ORF">HLQ16_19715</name>
</gene>
<evidence type="ECO:0000313" key="2">
    <source>
        <dbReference type="EMBL" id="NNU78143.1"/>
    </source>
</evidence>